<dbReference type="AlphaFoldDB" id="A0A1H3EYJ5"/>
<dbReference type="Proteomes" id="UP000199286">
    <property type="component" value="Unassembled WGS sequence"/>
</dbReference>
<keyword evidence="1" id="KW-0472">Membrane</keyword>
<keyword evidence="1" id="KW-1133">Transmembrane helix</keyword>
<evidence type="ECO:0000313" key="3">
    <source>
        <dbReference type="Proteomes" id="UP000199286"/>
    </source>
</evidence>
<dbReference type="EMBL" id="FNPF01000001">
    <property type="protein sequence ID" value="SDX83811.1"/>
    <property type="molecule type" value="Genomic_DNA"/>
</dbReference>
<gene>
    <name evidence="2" type="ORF">SAMN05444340_10173</name>
</gene>
<accession>A0A1H3EYJ5</accession>
<reference evidence="2 3" key="1">
    <citation type="submission" date="2016-10" db="EMBL/GenBank/DDBJ databases">
        <authorList>
            <person name="de Groot N.N."/>
        </authorList>
    </citation>
    <scope>NUCLEOTIDE SEQUENCE [LARGE SCALE GENOMIC DNA]</scope>
    <source>
        <strain evidence="2 3">DSM 26880</strain>
    </source>
</reference>
<organism evidence="2 3">
    <name type="scientific">Citreimonas salinaria</name>
    <dbReference type="NCBI Taxonomy" id="321339"/>
    <lineage>
        <taxon>Bacteria</taxon>
        <taxon>Pseudomonadati</taxon>
        <taxon>Pseudomonadota</taxon>
        <taxon>Alphaproteobacteria</taxon>
        <taxon>Rhodobacterales</taxon>
        <taxon>Roseobacteraceae</taxon>
        <taxon>Citreimonas</taxon>
    </lineage>
</organism>
<feature type="transmembrane region" description="Helical" evidence="1">
    <location>
        <begin position="231"/>
        <end position="260"/>
    </location>
</feature>
<dbReference type="RefSeq" id="WP_143042184.1">
    <property type="nucleotide sequence ID" value="NZ_FNPF01000001.1"/>
</dbReference>
<dbReference type="STRING" id="321339.SAMN05444340_10173"/>
<evidence type="ECO:0000256" key="1">
    <source>
        <dbReference type="SAM" id="Phobius"/>
    </source>
</evidence>
<feature type="transmembrane region" description="Helical" evidence="1">
    <location>
        <begin position="266"/>
        <end position="290"/>
    </location>
</feature>
<name>A0A1H3EYJ5_9RHOB</name>
<dbReference type="OrthoDB" id="7408328at2"/>
<keyword evidence="3" id="KW-1185">Reference proteome</keyword>
<proteinExistence type="predicted"/>
<evidence type="ECO:0000313" key="2">
    <source>
        <dbReference type="EMBL" id="SDX83811.1"/>
    </source>
</evidence>
<sequence length="341" mass="37524">MTTHLRTADVVARQDVLLSVCLADLPQTKAAHRAVREFARTLDARFRFREIILIADEDRREAFLPLVRDVPNVRLFLVRSGLEHYERRVIAAEEAIGDVILMANAAELASIDALRMIERAADEGLLIVGLRPEQASLGRIVSAPVAALGHAAGFKVGVRDMQTMAVPRTLLNQILSHAHPELALRFPPRDTRLPLGFETVREGMVPAHAPGQLRRRLMLIDKLLVHLAPRVLLLVTLSSGLLSLLGLAYIFYVLGVWVFVSDIEPGWLTISAMQGFIAGFMGLAVLGLSLGLQHLLALMRNDRLDSVTEEVAKVDLFQQVAHELNVDLNDEATTSGTAGNR</sequence>
<keyword evidence="1" id="KW-0812">Transmembrane</keyword>
<protein>
    <submittedName>
        <fullName evidence="2">Uncharacterized protein</fullName>
    </submittedName>
</protein>